<reference evidence="2" key="1">
    <citation type="journal article" date="2022" name="Mol. Ecol. Resour.">
        <title>The genomes of chicory, endive, great burdock and yacon provide insights into Asteraceae palaeo-polyploidization history and plant inulin production.</title>
        <authorList>
            <person name="Fan W."/>
            <person name="Wang S."/>
            <person name="Wang H."/>
            <person name="Wang A."/>
            <person name="Jiang F."/>
            <person name="Liu H."/>
            <person name="Zhao H."/>
            <person name="Xu D."/>
            <person name="Zhang Y."/>
        </authorList>
    </citation>
    <scope>NUCLEOTIDE SEQUENCE [LARGE SCALE GENOMIC DNA]</scope>
    <source>
        <strain evidence="2">cv. Yunnan</strain>
    </source>
</reference>
<dbReference type="Proteomes" id="UP001056120">
    <property type="component" value="Linkage Group LG20"/>
</dbReference>
<reference evidence="1 2" key="2">
    <citation type="journal article" date="2022" name="Mol. Ecol. Resour.">
        <title>The genomes of chicory, endive, great burdock and yacon provide insights into Asteraceae paleo-polyploidization history and plant inulin production.</title>
        <authorList>
            <person name="Fan W."/>
            <person name="Wang S."/>
            <person name="Wang H."/>
            <person name="Wang A."/>
            <person name="Jiang F."/>
            <person name="Liu H."/>
            <person name="Zhao H."/>
            <person name="Xu D."/>
            <person name="Zhang Y."/>
        </authorList>
    </citation>
    <scope>NUCLEOTIDE SEQUENCE [LARGE SCALE GENOMIC DNA]</scope>
    <source>
        <strain evidence="2">cv. Yunnan</strain>
        <tissue evidence="1">Leaves</tissue>
    </source>
</reference>
<proteinExistence type="predicted"/>
<accession>A0ACB9D6E3</accession>
<evidence type="ECO:0000313" key="1">
    <source>
        <dbReference type="EMBL" id="KAI3742159.1"/>
    </source>
</evidence>
<protein>
    <submittedName>
        <fullName evidence="1">Uncharacterized protein</fullName>
    </submittedName>
</protein>
<comment type="caution">
    <text evidence="1">The sequence shown here is derived from an EMBL/GenBank/DDBJ whole genome shotgun (WGS) entry which is preliminary data.</text>
</comment>
<name>A0ACB9D6E3_9ASTR</name>
<sequence length="239" mass="26429">MKSTVSSTSAGARLIECSETLIFPSTGSATNLQAIDESIAGNSQAILLFASEGVMAETLIRHTFIIQTSNSPEPYSPPVEALPPPPSTVCSTSAATPIHSLASDLQREYDGVCVQMRMSYSAAAQFLLFFVQWADCHLAGALGLLRILIYKTRQTALFSATQTKKGYSRTRDLESEEVLEQLPSLKWLLYRLLGCMSFKIYCANDGIINLIDKMPRHETIKARDIYRRAGQQVKWVKKS</sequence>
<keyword evidence="2" id="KW-1185">Reference proteome</keyword>
<dbReference type="EMBL" id="CM042037">
    <property type="protein sequence ID" value="KAI3742159.1"/>
    <property type="molecule type" value="Genomic_DNA"/>
</dbReference>
<evidence type="ECO:0000313" key="2">
    <source>
        <dbReference type="Proteomes" id="UP001056120"/>
    </source>
</evidence>
<organism evidence="1 2">
    <name type="scientific">Smallanthus sonchifolius</name>
    <dbReference type="NCBI Taxonomy" id="185202"/>
    <lineage>
        <taxon>Eukaryota</taxon>
        <taxon>Viridiplantae</taxon>
        <taxon>Streptophyta</taxon>
        <taxon>Embryophyta</taxon>
        <taxon>Tracheophyta</taxon>
        <taxon>Spermatophyta</taxon>
        <taxon>Magnoliopsida</taxon>
        <taxon>eudicotyledons</taxon>
        <taxon>Gunneridae</taxon>
        <taxon>Pentapetalae</taxon>
        <taxon>asterids</taxon>
        <taxon>campanulids</taxon>
        <taxon>Asterales</taxon>
        <taxon>Asteraceae</taxon>
        <taxon>Asteroideae</taxon>
        <taxon>Heliantheae alliance</taxon>
        <taxon>Millerieae</taxon>
        <taxon>Smallanthus</taxon>
    </lineage>
</organism>
<gene>
    <name evidence="1" type="ORF">L1987_59839</name>
</gene>